<feature type="signal peptide" evidence="1">
    <location>
        <begin position="1"/>
        <end position="23"/>
    </location>
</feature>
<dbReference type="AlphaFoldDB" id="A0A2G5FB35"/>
<name>A0A2G5FB35_AQUCA</name>
<keyword evidence="3" id="KW-1185">Reference proteome</keyword>
<evidence type="ECO:0008006" key="4">
    <source>
        <dbReference type="Google" id="ProtNLM"/>
    </source>
</evidence>
<dbReference type="EMBL" id="KZ305018">
    <property type="protein sequence ID" value="PIA65175.1"/>
    <property type="molecule type" value="Genomic_DNA"/>
</dbReference>
<protein>
    <recommendedName>
        <fullName evidence="4">Secreted protein</fullName>
    </recommendedName>
</protein>
<sequence>MRCASNFLFTILLDVLCIKLTLLTNCRLERLPSSGATIEKPFLFLCTDETPLLYQDVDVCQSCFLHYLFICLHMLSEKTR</sequence>
<evidence type="ECO:0000256" key="1">
    <source>
        <dbReference type="SAM" id="SignalP"/>
    </source>
</evidence>
<dbReference type="Proteomes" id="UP000230069">
    <property type="component" value="Unassembled WGS sequence"/>
</dbReference>
<keyword evidence="1" id="KW-0732">Signal</keyword>
<evidence type="ECO:0000313" key="2">
    <source>
        <dbReference type="EMBL" id="PIA65175.1"/>
    </source>
</evidence>
<dbReference type="InParanoid" id="A0A2G5FB35"/>
<proteinExistence type="predicted"/>
<reference evidence="2 3" key="1">
    <citation type="submission" date="2017-09" db="EMBL/GenBank/DDBJ databases">
        <title>WGS assembly of Aquilegia coerulea Goldsmith.</title>
        <authorList>
            <person name="Hodges S."/>
            <person name="Kramer E."/>
            <person name="Nordborg M."/>
            <person name="Tomkins J."/>
            <person name="Borevitz J."/>
            <person name="Derieg N."/>
            <person name="Yan J."/>
            <person name="Mihaltcheva S."/>
            <person name="Hayes R.D."/>
            <person name="Rokhsar D."/>
        </authorList>
    </citation>
    <scope>NUCLEOTIDE SEQUENCE [LARGE SCALE GENOMIC DNA]</scope>
    <source>
        <strain evidence="3">cv. Goldsmith</strain>
    </source>
</reference>
<feature type="chain" id="PRO_5013807978" description="Secreted protein" evidence="1">
    <location>
        <begin position="24"/>
        <end position="80"/>
    </location>
</feature>
<accession>A0A2G5FB35</accession>
<organism evidence="2 3">
    <name type="scientific">Aquilegia coerulea</name>
    <name type="common">Rocky mountain columbine</name>
    <dbReference type="NCBI Taxonomy" id="218851"/>
    <lineage>
        <taxon>Eukaryota</taxon>
        <taxon>Viridiplantae</taxon>
        <taxon>Streptophyta</taxon>
        <taxon>Embryophyta</taxon>
        <taxon>Tracheophyta</taxon>
        <taxon>Spermatophyta</taxon>
        <taxon>Magnoliopsida</taxon>
        <taxon>Ranunculales</taxon>
        <taxon>Ranunculaceae</taxon>
        <taxon>Thalictroideae</taxon>
        <taxon>Aquilegia</taxon>
    </lineage>
</organism>
<evidence type="ECO:0000313" key="3">
    <source>
        <dbReference type="Proteomes" id="UP000230069"/>
    </source>
</evidence>
<gene>
    <name evidence="2" type="ORF">AQUCO_00100575v1</name>
</gene>